<keyword evidence="4 7" id="KW-0813">Transport</keyword>
<dbReference type="GO" id="GO:0048468">
    <property type="term" value="P:cell development"/>
    <property type="evidence" value="ECO:0007669"/>
    <property type="project" value="UniProtKB-ARBA"/>
</dbReference>
<comment type="similarity">
    <text evidence="2 7">Belongs to the SEC5 family.</text>
</comment>
<gene>
    <name evidence="11" type="primary">8237198</name>
    <name evidence="10" type="ORF">Phum_PHUM379640</name>
</gene>
<keyword evidence="12" id="KW-1185">Reference proteome</keyword>
<dbReference type="GeneID" id="8237198"/>
<dbReference type="OrthoDB" id="26242at2759"/>
<dbReference type="Gene3D" id="2.60.40.10">
    <property type="entry name" value="Immunoglobulins"/>
    <property type="match status" value="1"/>
</dbReference>
<dbReference type="GO" id="GO:0006887">
    <property type="term" value="P:exocytosis"/>
    <property type="evidence" value="ECO:0007669"/>
    <property type="project" value="UniProtKB-KW"/>
</dbReference>
<keyword evidence="6 7" id="KW-0653">Protein transport</keyword>
<dbReference type="EMBL" id="AAZO01004436">
    <property type="status" value="NOT_ANNOTATED_CDS"/>
    <property type="molecule type" value="Genomic_DNA"/>
</dbReference>
<keyword evidence="5 7" id="KW-0268">Exocytosis</keyword>
<evidence type="ECO:0000256" key="1">
    <source>
        <dbReference type="ARBA" id="ARBA00002660"/>
    </source>
</evidence>
<dbReference type="SUPFAM" id="SSF81296">
    <property type="entry name" value="E set domains"/>
    <property type="match status" value="1"/>
</dbReference>
<dbReference type="OMA" id="RMWMDVD"/>
<dbReference type="AlphaFoldDB" id="E0VQL4"/>
<evidence type="ECO:0000256" key="5">
    <source>
        <dbReference type="ARBA" id="ARBA00022483"/>
    </source>
</evidence>
<evidence type="ECO:0000256" key="6">
    <source>
        <dbReference type="ARBA" id="ARBA00022927"/>
    </source>
</evidence>
<dbReference type="InterPro" id="IPR039481">
    <property type="entry name" value="EXOC2/Sec5_N_dom"/>
</dbReference>
<organism>
    <name type="scientific">Pediculus humanus subsp. corporis</name>
    <name type="common">Body louse</name>
    <dbReference type="NCBI Taxonomy" id="121224"/>
    <lineage>
        <taxon>Eukaryota</taxon>
        <taxon>Metazoa</taxon>
        <taxon>Ecdysozoa</taxon>
        <taxon>Arthropoda</taxon>
        <taxon>Hexapoda</taxon>
        <taxon>Insecta</taxon>
        <taxon>Pterygota</taxon>
        <taxon>Neoptera</taxon>
        <taxon>Paraneoptera</taxon>
        <taxon>Psocodea</taxon>
        <taxon>Troctomorpha</taxon>
        <taxon>Phthiraptera</taxon>
        <taxon>Anoplura</taxon>
        <taxon>Pediculidae</taxon>
        <taxon>Pediculus</taxon>
    </lineage>
</organism>
<dbReference type="GO" id="GO:0048731">
    <property type="term" value="P:system development"/>
    <property type="evidence" value="ECO:0007669"/>
    <property type="project" value="UniProtKB-ARBA"/>
</dbReference>
<dbReference type="STRING" id="121224.E0VQL4"/>
<dbReference type="Pfam" id="PF01833">
    <property type="entry name" value="TIG"/>
    <property type="match status" value="1"/>
</dbReference>
<dbReference type="KEGG" id="phu:Phum_PHUM379640"/>
<evidence type="ECO:0000313" key="12">
    <source>
        <dbReference type="Proteomes" id="UP000009046"/>
    </source>
</evidence>
<dbReference type="EMBL" id="DS235430">
    <property type="protein sequence ID" value="EEB15670.1"/>
    <property type="molecule type" value="Genomic_DNA"/>
</dbReference>
<dbReference type="FunCoup" id="E0VQL4">
    <property type="interactions" value="1596"/>
</dbReference>
<dbReference type="InParanoid" id="E0VQL4"/>
<name>E0VQL4_PEDHC</name>
<reference evidence="10" key="1">
    <citation type="submission" date="2007-04" db="EMBL/GenBank/DDBJ databases">
        <title>Annotation of Pediculus humanus corporis strain USDA.</title>
        <authorList>
            <person name="Kirkness E."/>
            <person name="Hannick L."/>
            <person name="Hass B."/>
            <person name="Bruggner R."/>
            <person name="Lawson D."/>
            <person name="Bidwell S."/>
            <person name="Joardar V."/>
            <person name="Caler E."/>
            <person name="Walenz B."/>
            <person name="Inman J."/>
            <person name="Schobel S."/>
            <person name="Galinsky K."/>
            <person name="Amedeo P."/>
            <person name="Strausberg R."/>
        </authorList>
    </citation>
    <scope>NUCLEOTIDE SEQUENCE</scope>
    <source>
        <strain evidence="10">USDA</strain>
    </source>
</reference>
<evidence type="ECO:0000259" key="8">
    <source>
        <dbReference type="Pfam" id="PF01833"/>
    </source>
</evidence>
<evidence type="ECO:0000256" key="3">
    <source>
        <dbReference type="ARBA" id="ARBA00017526"/>
    </source>
</evidence>
<dbReference type="VEuPathDB" id="VectorBase:PHUM379640"/>
<dbReference type="InterPro" id="IPR002909">
    <property type="entry name" value="IPT_dom"/>
</dbReference>
<evidence type="ECO:0000259" key="9">
    <source>
        <dbReference type="Pfam" id="PF15469"/>
    </source>
</evidence>
<dbReference type="InterPro" id="IPR013783">
    <property type="entry name" value="Ig-like_fold"/>
</dbReference>
<dbReference type="eggNOG" id="KOG2347">
    <property type="taxonomic scope" value="Eukaryota"/>
</dbReference>
<dbReference type="RefSeq" id="XP_002428408.1">
    <property type="nucleotide sequence ID" value="XM_002428363.1"/>
</dbReference>
<dbReference type="HOGENOM" id="CLU_005811_1_0_1"/>
<dbReference type="EnsemblMetazoa" id="PHUM379640-RA">
    <property type="protein sequence ID" value="PHUM379640-PA"/>
    <property type="gene ID" value="PHUM379640"/>
</dbReference>
<feature type="domain" description="IPT/TIG" evidence="8">
    <location>
        <begin position="11"/>
        <end position="92"/>
    </location>
</feature>
<dbReference type="GO" id="GO:0000145">
    <property type="term" value="C:exocyst"/>
    <property type="evidence" value="ECO:0007669"/>
    <property type="project" value="UniProtKB-UniRule"/>
</dbReference>
<accession>E0VQL4</accession>
<dbReference type="PANTHER" id="PTHR13043">
    <property type="entry name" value="EXOCYST COMPLEX COMPONENT SEC5"/>
    <property type="match status" value="1"/>
</dbReference>
<dbReference type="CTD" id="8237198"/>
<reference evidence="11" key="3">
    <citation type="submission" date="2021-02" db="UniProtKB">
        <authorList>
            <consortium name="EnsemblMetazoa"/>
        </authorList>
    </citation>
    <scope>IDENTIFICATION</scope>
    <source>
        <strain evidence="11">USDA</strain>
    </source>
</reference>
<dbReference type="InterPro" id="IPR014756">
    <property type="entry name" value="Ig_E-set"/>
</dbReference>
<sequence length="846" mass="96013">MEKTVLSSFAPIVTGISPKEGPPGTKITIRGENFGQKSNDLLSVFICGCDCTLSADWKSPNKIIARSGPEKGKGDIIITTKQGGIGSCTVQFRAYHETVGPTKESAVWVEEAPVHTLSWCRRSLSPTSYQQEDPLGLSVEGNENKMPEDDLNELFPNGSGDLASKNFNSGWFLLEHHNSTNFDDLKAGLSYLKRRVDAQKEGQLSFLKSNVGSVIDQIDMLAKFKEKLEGDLKGKDEFGEELEIKIQISKEEACRLFQEVLTKREKADATRNALTVLTRFKFLFCLPSLIEKNILKGDFDVVINDYARVKSLFGDKDVVVFKKALSEIENRIGHAREAIKKNLEDPPMAFEDYLKLIKNLIHLETPGDPAWLGIECFANHLLVSMNDLKDKYLVLESSDHSKRNKMYFGSELYCSPDIEKHQSYKTIVLSMTDFFCNLMRSAILPHTLQGINQKRQNYGVWSTNGLDIVILWLPHCLRYFLTCYSCFVRIDLPSNVLDIFSTLLLDLRLQCFSTIFKQAGDSISAFYKTENWVIDIDESYGGITSLPKLCHSKFCDVMQLIHDSVHCGEAKEVFLAENPYTKKEIFTLVHQFFNNFTQVLKKLAFDSSDENSERPTVVSQLIYTSDVSKNISFKTVTLEQRLLAVMCNCHYTAESVLPDLFEKMKLQGFKIENEFVNNTKNLFTTLSSKIFDQYNELKCDPLVGTIEPSMYVLHFDWDKNFEPVDIKPYAKEIVMNLIGVRSELYKVPFPLVYKIMSKIVDTVAEELARLMSCVKKFSIAGNIQARADILSIKEATKLYISDKGNKFYEEALNSIPLLKKEGHILCIINYAIIVNPFVWSSLYLLV</sequence>
<dbReference type="EMBL" id="AAZO01004437">
    <property type="status" value="NOT_ANNOTATED_CDS"/>
    <property type="molecule type" value="Genomic_DNA"/>
</dbReference>
<dbReference type="GO" id="GO:0006893">
    <property type="term" value="P:Golgi to plasma membrane transport"/>
    <property type="evidence" value="ECO:0007669"/>
    <property type="project" value="UniProtKB-UniRule"/>
</dbReference>
<dbReference type="Proteomes" id="UP000009046">
    <property type="component" value="Unassembled WGS sequence"/>
</dbReference>
<feature type="domain" description="Exocyst complex component EXOC2/Sec5 N-terminal" evidence="9">
    <location>
        <begin position="132"/>
        <end position="394"/>
    </location>
</feature>
<dbReference type="FunFam" id="2.60.40.10:FF:000196">
    <property type="entry name" value="Exocyst complex component 2"/>
    <property type="match status" value="1"/>
</dbReference>
<feature type="domain" description="Exocyst complex component EXOC2/Sec5 N-terminal" evidence="9">
    <location>
        <begin position="420"/>
        <end position="816"/>
    </location>
</feature>
<comment type="subunit">
    <text evidence="7">Component of the exocyst complex.</text>
</comment>
<evidence type="ECO:0000313" key="11">
    <source>
        <dbReference type="EnsemblMetazoa" id="PHUM379640-PA"/>
    </source>
</evidence>
<proteinExistence type="inferred from homology"/>
<comment type="function">
    <text evidence="1 7">Component of the exocyst complex involved in the docking of exocytic vesicles with fusion sites on the plasma membrane.</text>
</comment>
<protein>
    <recommendedName>
        <fullName evidence="3 7">Exocyst complex component 2</fullName>
    </recommendedName>
</protein>
<dbReference type="PANTHER" id="PTHR13043:SF1">
    <property type="entry name" value="EXOCYST COMPLEX COMPONENT 2"/>
    <property type="match status" value="1"/>
</dbReference>
<evidence type="ECO:0000256" key="2">
    <source>
        <dbReference type="ARBA" id="ARBA00010578"/>
    </source>
</evidence>
<dbReference type="Pfam" id="PF15469">
    <property type="entry name" value="Sec5"/>
    <property type="match status" value="2"/>
</dbReference>
<evidence type="ECO:0000256" key="4">
    <source>
        <dbReference type="ARBA" id="ARBA00022448"/>
    </source>
</evidence>
<dbReference type="GO" id="GO:0015031">
    <property type="term" value="P:protein transport"/>
    <property type="evidence" value="ECO:0007669"/>
    <property type="project" value="UniProtKB-KW"/>
</dbReference>
<reference evidence="10" key="2">
    <citation type="submission" date="2007-04" db="EMBL/GenBank/DDBJ databases">
        <title>The genome of the human body louse.</title>
        <authorList>
            <consortium name="The Human Body Louse Genome Consortium"/>
            <person name="Kirkness E."/>
            <person name="Walenz B."/>
            <person name="Hass B."/>
            <person name="Bruggner R."/>
            <person name="Strausberg R."/>
        </authorList>
    </citation>
    <scope>NUCLEOTIDE SEQUENCE</scope>
    <source>
        <strain evidence="10">USDA</strain>
    </source>
</reference>
<evidence type="ECO:0000313" key="10">
    <source>
        <dbReference type="EMBL" id="EEB15670.1"/>
    </source>
</evidence>
<dbReference type="InterPro" id="IPR029175">
    <property type="entry name" value="EXOC2/Sec5"/>
</dbReference>
<evidence type="ECO:0000256" key="7">
    <source>
        <dbReference type="RuleBase" id="RU365069"/>
    </source>
</evidence>